<feature type="domain" description="SSD" evidence="8">
    <location>
        <begin position="241"/>
        <end position="336"/>
    </location>
</feature>
<comment type="similarity">
    <text evidence="2">Belongs to the resistance-nodulation-cell division (RND) (TC 2.A.6) family. MmpL subfamily.</text>
</comment>
<dbReference type="RefSeq" id="WP_343990947.1">
    <property type="nucleotide sequence ID" value="NZ_BAAALG010000002.1"/>
</dbReference>
<comment type="caution">
    <text evidence="9">The sequence shown here is derived from an EMBL/GenBank/DDBJ whole genome shotgun (WGS) entry which is preliminary data.</text>
</comment>
<feature type="transmembrane region" description="Helical" evidence="7">
    <location>
        <begin position="516"/>
        <end position="533"/>
    </location>
</feature>
<keyword evidence="6 7" id="KW-0472">Membrane</keyword>
<feature type="transmembrane region" description="Helical" evidence="7">
    <location>
        <begin position="375"/>
        <end position="393"/>
    </location>
</feature>
<dbReference type="Gene3D" id="1.20.1640.10">
    <property type="entry name" value="Multidrug efflux transporter AcrB transmembrane domain"/>
    <property type="match status" value="2"/>
</dbReference>
<evidence type="ECO:0000259" key="8">
    <source>
        <dbReference type="PROSITE" id="PS50156"/>
    </source>
</evidence>
<keyword evidence="10" id="KW-1185">Reference proteome</keyword>
<evidence type="ECO:0000256" key="3">
    <source>
        <dbReference type="ARBA" id="ARBA00022475"/>
    </source>
</evidence>
<evidence type="ECO:0000256" key="5">
    <source>
        <dbReference type="ARBA" id="ARBA00022989"/>
    </source>
</evidence>
<dbReference type="EMBL" id="BAAALG010000002">
    <property type="protein sequence ID" value="GAA1092655.1"/>
    <property type="molecule type" value="Genomic_DNA"/>
</dbReference>
<keyword evidence="4 7" id="KW-0812">Transmembrane</keyword>
<keyword evidence="3" id="KW-1003">Cell membrane</keyword>
<reference evidence="10" key="1">
    <citation type="journal article" date="2019" name="Int. J. Syst. Evol. Microbiol.">
        <title>The Global Catalogue of Microorganisms (GCM) 10K type strain sequencing project: providing services to taxonomists for standard genome sequencing and annotation.</title>
        <authorList>
            <consortium name="The Broad Institute Genomics Platform"/>
            <consortium name="The Broad Institute Genome Sequencing Center for Infectious Disease"/>
            <person name="Wu L."/>
            <person name="Ma J."/>
        </authorList>
    </citation>
    <scope>NUCLEOTIDE SEQUENCE [LARGE SCALE GENOMIC DNA]</scope>
    <source>
        <strain evidence="10">JCM 13008</strain>
    </source>
</reference>
<name>A0ABP4E7P7_9ACTN</name>
<evidence type="ECO:0000313" key="9">
    <source>
        <dbReference type="EMBL" id="GAA1092655.1"/>
    </source>
</evidence>
<evidence type="ECO:0000313" key="10">
    <source>
        <dbReference type="Proteomes" id="UP001501581"/>
    </source>
</evidence>
<dbReference type="InterPro" id="IPR050545">
    <property type="entry name" value="Mycobact_MmpL"/>
</dbReference>
<feature type="transmembrane region" description="Helical" evidence="7">
    <location>
        <begin position="241"/>
        <end position="261"/>
    </location>
</feature>
<protein>
    <submittedName>
        <fullName evidence="9">MMPL family transporter</fullName>
    </submittedName>
</protein>
<evidence type="ECO:0000256" key="2">
    <source>
        <dbReference type="ARBA" id="ARBA00010157"/>
    </source>
</evidence>
<dbReference type="PANTHER" id="PTHR33406:SF6">
    <property type="entry name" value="MEMBRANE PROTEIN YDGH-RELATED"/>
    <property type="match status" value="1"/>
</dbReference>
<evidence type="ECO:0000256" key="7">
    <source>
        <dbReference type="SAM" id="Phobius"/>
    </source>
</evidence>
<sequence>MPVAGRHARGPADVLTRLIVSRRYAWLFALVPLMLGGLLLGVVGEVDRDSRAQDNLPDGSASAEAALLLEHLPEREGSTAIVAVTSDQQLPASTLDELAPTLLDLGAIATGDQGPLTVSEDGTAAVAVVPVPDRSVTDPDQVVYDLRTELDELALDGVTLQVTGPAAVRADISKVFEGADLRLLLVTMLVVAVLLVITYRSPVLWIIPLLVVGVADRVAAVGSTHLLAAVDLPWDGTTQGILSVLVFGAGTNYALLLISRYRDELRAHPDRREAMARALPRTAEAVLASATTVIVGLLTLLLSLTPTTRGLGLSCAAGVVVAMIFALVVLPAVLVCFDRWIFWPMRPRVGETQLVDAPSIWRRIGTLVSARPRTVALGTVLALGVLATGALSLQTGLDKTDLFVTEPEAIAAADRLSESFPAGLTNPTTIVTQADPAEVTAAAQQVERVVSARPLGTTDGTTRIEVVFDARAGSAQSETATKELREALADLPTTYVIGNEAEAIDQADGAQRDQRVVMPLILVLVGIALLLLLRSVVASLILAAAVVSTYAASMGASWLLFRSVFDFPAVDNTVALFAFLFLVALGVDYSIFLLTRAWEETEQAGVRKGMIRALAATGGVITSAGILLAAVFAALGVLPLVVLAQLGTVICIGVLLDTLVVRTLLVPATAQILGDRFWWPRRIPSTPTPTEPPSVLHHERSTR</sequence>
<dbReference type="InterPro" id="IPR000731">
    <property type="entry name" value="SSD"/>
</dbReference>
<proteinExistence type="inferred from homology"/>
<evidence type="ECO:0000256" key="1">
    <source>
        <dbReference type="ARBA" id="ARBA00004651"/>
    </source>
</evidence>
<evidence type="ECO:0000256" key="6">
    <source>
        <dbReference type="ARBA" id="ARBA00023136"/>
    </source>
</evidence>
<feature type="transmembrane region" description="Helical" evidence="7">
    <location>
        <begin position="183"/>
        <end position="207"/>
    </location>
</feature>
<dbReference type="Proteomes" id="UP001501581">
    <property type="component" value="Unassembled WGS sequence"/>
</dbReference>
<comment type="subcellular location">
    <subcellularLocation>
        <location evidence="1">Cell membrane</location>
        <topology evidence="1">Multi-pass membrane protein</topology>
    </subcellularLocation>
</comment>
<feature type="transmembrane region" description="Helical" evidence="7">
    <location>
        <begin position="614"/>
        <end position="635"/>
    </location>
</feature>
<gene>
    <name evidence="9" type="ORF">GCM10009668_04670</name>
</gene>
<feature type="transmembrane region" description="Helical" evidence="7">
    <location>
        <begin position="540"/>
        <end position="561"/>
    </location>
</feature>
<feature type="transmembrane region" description="Helical" evidence="7">
    <location>
        <begin position="282"/>
        <end position="305"/>
    </location>
</feature>
<feature type="transmembrane region" description="Helical" evidence="7">
    <location>
        <begin position="573"/>
        <end position="594"/>
    </location>
</feature>
<evidence type="ECO:0000256" key="4">
    <source>
        <dbReference type="ARBA" id="ARBA00022692"/>
    </source>
</evidence>
<accession>A0ABP4E7P7</accession>
<keyword evidence="5 7" id="KW-1133">Transmembrane helix</keyword>
<feature type="transmembrane region" description="Helical" evidence="7">
    <location>
        <begin position="311"/>
        <end position="337"/>
    </location>
</feature>
<organism evidence="9 10">
    <name type="scientific">Nocardioides dubius</name>
    <dbReference type="NCBI Taxonomy" id="317019"/>
    <lineage>
        <taxon>Bacteria</taxon>
        <taxon>Bacillati</taxon>
        <taxon>Actinomycetota</taxon>
        <taxon>Actinomycetes</taxon>
        <taxon>Propionibacteriales</taxon>
        <taxon>Nocardioidaceae</taxon>
        <taxon>Nocardioides</taxon>
    </lineage>
</organism>
<dbReference type="SUPFAM" id="SSF82866">
    <property type="entry name" value="Multidrug efflux transporter AcrB transmembrane domain"/>
    <property type="match status" value="2"/>
</dbReference>
<feature type="transmembrane region" description="Helical" evidence="7">
    <location>
        <begin position="24"/>
        <end position="43"/>
    </location>
</feature>
<dbReference type="InterPro" id="IPR004869">
    <property type="entry name" value="MMPL_dom"/>
</dbReference>
<feature type="domain" description="SSD" evidence="8">
    <location>
        <begin position="544"/>
        <end position="671"/>
    </location>
</feature>
<dbReference type="Pfam" id="PF03176">
    <property type="entry name" value="MMPL"/>
    <property type="match status" value="2"/>
</dbReference>
<dbReference type="PROSITE" id="PS50156">
    <property type="entry name" value="SSD"/>
    <property type="match status" value="2"/>
</dbReference>
<feature type="transmembrane region" description="Helical" evidence="7">
    <location>
        <begin position="641"/>
        <end position="661"/>
    </location>
</feature>
<dbReference type="PANTHER" id="PTHR33406">
    <property type="entry name" value="MEMBRANE PROTEIN MJ1562-RELATED"/>
    <property type="match status" value="1"/>
</dbReference>